<sequence length="45" mass="4913">YEACDYTHVEGKALKLEKSVAGISTGLCTVIEIIVVAFIQLLFLI</sequence>
<dbReference type="AlphaFoldDB" id="A0A067FZR9"/>
<dbReference type="STRING" id="2711.A0A067FZR9"/>
<keyword evidence="1" id="KW-1133">Transmembrane helix</keyword>
<dbReference type="Proteomes" id="UP000027120">
    <property type="component" value="Unassembled WGS sequence"/>
</dbReference>
<gene>
    <name evidence="2" type="ORF">CISIN_1g0375831mg</name>
</gene>
<proteinExistence type="predicted"/>
<keyword evidence="1" id="KW-0812">Transmembrane</keyword>
<keyword evidence="1" id="KW-0472">Membrane</keyword>
<name>A0A067FZR9_CITSI</name>
<protein>
    <submittedName>
        <fullName evidence="2">Uncharacterized protein</fullName>
    </submittedName>
</protein>
<organism evidence="2 3">
    <name type="scientific">Citrus sinensis</name>
    <name type="common">Sweet orange</name>
    <name type="synonym">Citrus aurantium var. sinensis</name>
    <dbReference type="NCBI Taxonomy" id="2711"/>
    <lineage>
        <taxon>Eukaryota</taxon>
        <taxon>Viridiplantae</taxon>
        <taxon>Streptophyta</taxon>
        <taxon>Embryophyta</taxon>
        <taxon>Tracheophyta</taxon>
        <taxon>Spermatophyta</taxon>
        <taxon>Magnoliopsida</taxon>
        <taxon>eudicotyledons</taxon>
        <taxon>Gunneridae</taxon>
        <taxon>Pentapetalae</taxon>
        <taxon>rosids</taxon>
        <taxon>malvids</taxon>
        <taxon>Sapindales</taxon>
        <taxon>Rutaceae</taxon>
        <taxon>Aurantioideae</taxon>
        <taxon>Citrus</taxon>
    </lineage>
</organism>
<reference evidence="2 3" key="1">
    <citation type="submission" date="2014-04" db="EMBL/GenBank/DDBJ databases">
        <authorList>
            <consortium name="International Citrus Genome Consortium"/>
            <person name="Gmitter F."/>
            <person name="Chen C."/>
            <person name="Farmerie W."/>
            <person name="Harkins T."/>
            <person name="Desany B."/>
            <person name="Mohiuddin M."/>
            <person name="Kodira C."/>
            <person name="Borodovsky M."/>
            <person name="Lomsadze A."/>
            <person name="Burns P."/>
            <person name="Jenkins J."/>
            <person name="Prochnik S."/>
            <person name="Shu S."/>
            <person name="Chapman J."/>
            <person name="Pitluck S."/>
            <person name="Schmutz J."/>
            <person name="Rokhsar D."/>
        </authorList>
    </citation>
    <scope>NUCLEOTIDE SEQUENCE</scope>
</reference>
<keyword evidence="3" id="KW-1185">Reference proteome</keyword>
<evidence type="ECO:0000313" key="3">
    <source>
        <dbReference type="Proteomes" id="UP000027120"/>
    </source>
</evidence>
<evidence type="ECO:0000256" key="1">
    <source>
        <dbReference type="SAM" id="Phobius"/>
    </source>
</evidence>
<feature type="transmembrane region" description="Helical" evidence="1">
    <location>
        <begin position="20"/>
        <end position="44"/>
    </location>
</feature>
<evidence type="ECO:0000313" key="2">
    <source>
        <dbReference type="EMBL" id="KDO72848.1"/>
    </source>
</evidence>
<feature type="non-terminal residue" evidence="2">
    <location>
        <position position="1"/>
    </location>
</feature>
<dbReference type="EMBL" id="KK784886">
    <property type="protein sequence ID" value="KDO72848.1"/>
    <property type="molecule type" value="Genomic_DNA"/>
</dbReference>
<accession>A0A067FZR9</accession>